<dbReference type="EMBL" id="JAACJN010000102">
    <property type="protein sequence ID" value="KAF5374420.1"/>
    <property type="molecule type" value="Genomic_DNA"/>
</dbReference>
<name>A0A8H5LY78_9AGAR</name>
<proteinExistence type="predicted"/>
<protein>
    <submittedName>
        <fullName evidence="1">Uncharacterized protein</fullName>
    </submittedName>
</protein>
<dbReference type="Proteomes" id="UP000518752">
    <property type="component" value="Unassembled WGS sequence"/>
</dbReference>
<reference evidence="1 2" key="1">
    <citation type="journal article" date="2020" name="ISME J.">
        <title>Uncovering the hidden diversity of litter-decomposition mechanisms in mushroom-forming fungi.</title>
        <authorList>
            <person name="Floudas D."/>
            <person name="Bentzer J."/>
            <person name="Ahren D."/>
            <person name="Johansson T."/>
            <person name="Persson P."/>
            <person name="Tunlid A."/>
        </authorList>
    </citation>
    <scope>NUCLEOTIDE SEQUENCE [LARGE SCALE GENOMIC DNA]</scope>
    <source>
        <strain evidence="1 2">CBS 406.79</strain>
    </source>
</reference>
<organism evidence="1 2">
    <name type="scientific">Collybiopsis confluens</name>
    <dbReference type="NCBI Taxonomy" id="2823264"/>
    <lineage>
        <taxon>Eukaryota</taxon>
        <taxon>Fungi</taxon>
        <taxon>Dikarya</taxon>
        <taxon>Basidiomycota</taxon>
        <taxon>Agaricomycotina</taxon>
        <taxon>Agaricomycetes</taxon>
        <taxon>Agaricomycetidae</taxon>
        <taxon>Agaricales</taxon>
        <taxon>Marasmiineae</taxon>
        <taxon>Omphalotaceae</taxon>
        <taxon>Collybiopsis</taxon>
    </lineage>
</organism>
<keyword evidence="2" id="KW-1185">Reference proteome</keyword>
<dbReference type="AlphaFoldDB" id="A0A8H5LY78"/>
<evidence type="ECO:0000313" key="2">
    <source>
        <dbReference type="Proteomes" id="UP000518752"/>
    </source>
</evidence>
<accession>A0A8H5LY78</accession>
<comment type="caution">
    <text evidence="1">The sequence shown here is derived from an EMBL/GenBank/DDBJ whole genome shotgun (WGS) entry which is preliminary data.</text>
</comment>
<evidence type="ECO:0000313" key="1">
    <source>
        <dbReference type="EMBL" id="KAF5374420.1"/>
    </source>
</evidence>
<sequence length="130" mass="14909">MEMEMEMDEDVRVGVGFGAENRDGGSVVKDPGSGDKYLNPCGHFELESIDPLRPSSSEFIYTGLPTPDIFDALRHQNPSLDTPIHVLPLGRKYTTPHTPLAFATGRLFRTIRYRLRQRRLTRCRSWFLRE</sequence>
<gene>
    <name evidence="1" type="ORF">D9757_011835</name>
</gene>